<dbReference type="InterPro" id="IPR036168">
    <property type="entry name" value="AP2_Mu_C_sf"/>
</dbReference>
<dbReference type="STRING" id="333673.A0A3M0IY15"/>
<evidence type="ECO:0000313" key="3">
    <source>
        <dbReference type="Proteomes" id="UP000269221"/>
    </source>
</evidence>
<keyword evidence="3" id="KW-1185">Reference proteome</keyword>
<proteinExistence type="predicted"/>
<sequence>MMEGSRMERLTSTERIPPYPGSLEEGLWKESVSAGEMALDTARGDQQQIIDKTHIAEVQRSACPCVCLDHPHSLSYKLELGSDQEIPSDWYPFATVQFVVHDTCASGTEVKSLGIESDLQPQKHVVQKAFYNCQVEIEKKWIRLDGEDPDKAGNCLMQ</sequence>
<name>A0A3M0IY15_HIRRU</name>
<organism evidence="2 3">
    <name type="scientific">Hirundo rustica rustica</name>
    <dbReference type="NCBI Taxonomy" id="333673"/>
    <lineage>
        <taxon>Eukaryota</taxon>
        <taxon>Metazoa</taxon>
        <taxon>Chordata</taxon>
        <taxon>Craniata</taxon>
        <taxon>Vertebrata</taxon>
        <taxon>Euteleostomi</taxon>
        <taxon>Archelosauria</taxon>
        <taxon>Archosauria</taxon>
        <taxon>Dinosauria</taxon>
        <taxon>Saurischia</taxon>
        <taxon>Theropoda</taxon>
        <taxon>Coelurosauria</taxon>
        <taxon>Aves</taxon>
        <taxon>Neognathae</taxon>
        <taxon>Neoaves</taxon>
        <taxon>Telluraves</taxon>
        <taxon>Australaves</taxon>
        <taxon>Passeriformes</taxon>
        <taxon>Sylvioidea</taxon>
        <taxon>Hirundinidae</taxon>
        <taxon>Hirundo</taxon>
    </lineage>
</organism>
<comment type="caution">
    <text evidence="2">The sequence shown here is derived from an EMBL/GenBank/DDBJ whole genome shotgun (WGS) entry which is preliminary data.</text>
</comment>
<protein>
    <submittedName>
        <fullName evidence="2">Uncharacterized protein</fullName>
    </submittedName>
</protein>
<dbReference type="OrthoDB" id="10063141at2759"/>
<reference evidence="2 3" key="1">
    <citation type="submission" date="2018-07" db="EMBL/GenBank/DDBJ databases">
        <title>A high quality draft genome assembly of the barn swallow (H. rustica rustica).</title>
        <authorList>
            <person name="Formenti G."/>
            <person name="Chiara M."/>
            <person name="Poveda L."/>
            <person name="Francoijs K.-J."/>
            <person name="Bonisoli-Alquati A."/>
            <person name="Canova L."/>
            <person name="Gianfranceschi L."/>
            <person name="Horner D.S."/>
            <person name="Saino N."/>
        </authorList>
    </citation>
    <scope>NUCLEOTIDE SEQUENCE [LARGE SCALE GENOMIC DNA]</scope>
    <source>
        <strain evidence="2">Chelidonia</strain>
        <tissue evidence="2">Blood</tissue>
    </source>
</reference>
<dbReference type="AlphaFoldDB" id="A0A3M0IY15"/>
<gene>
    <name evidence="2" type="ORF">DUI87_29955</name>
</gene>
<dbReference type="Proteomes" id="UP000269221">
    <property type="component" value="Unassembled WGS sequence"/>
</dbReference>
<feature type="region of interest" description="Disordered" evidence="1">
    <location>
        <begin position="1"/>
        <end position="22"/>
    </location>
</feature>
<evidence type="ECO:0000256" key="1">
    <source>
        <dbReference type="SAM" id="MobiDB-lite"/>
    </source>
</evidence>
<dbReference type="SUPFAM" id="SSF49447">
    <property type="entry name" value="Second domain of Mu2 adaptin subunit (ap50) of ap2 adaptor"/>
    <property type="match status" value="1"/>
</dbReference>
<feature type="compositionally biased region" description="Basic and acidic residues" evidence="1">
    <location>
        <begin position="1"/>
        <end position="12"/>
    </location>
</feature>
<dbReference type="EMBL" id="QRBI01000208">
    <property type="protein sequence ID" value="RMB93724.1"/>
    <property type="molecule type" value="Genomic_DNA"/>
</dbReference>
<accession>A0A3M0IY15</accession>
<evidence type="ECO:0000313" key="2">
    <source>
        <dbReference type="EMBL" id="RMB93724.1"/>
    </source>
</evidence>